<name>A0AAD2A7D2_9LAMI</name>
<dbReference type="EMBL" id="OU503052">
    <property type="protein sequence ID" value="CAI9780240.1"/>
    <property type="molecule type" value="Genomic_DNA"/>
</dbReference>
<evidence type="ECO:0000313" key="1">
    <source>
        <dbReference type="EMBL" id="CAI9780240.1"/>
    </source>
</evidence>
<dbReference type="Proteomes" id="UP000834106">
    <property type="component" value="Chromosome 17"/>
</dbReference>
<evidence type="ECO:0000313" key="2">
    <source>
        <dbReference type="Proteomes" id="UP000834106"/>
    </source>
</evidence>
<keyword evidence="2" id="KW-1185">Reference proteome</keyword>
<dbReference type="PANTHER" id="PTHR48038">
    <property type="entry name" value="RIBONUCLEOPROTEIN RB97D"/>
    <property type="match status" value="1"/>
</dbReference>
<gene>
    <name evidence="1" type="ORF">FPE_LOCUS27670</name>
</gene>
<dbReference type="PANTHER" id="PTHR48038:SF2">
    <property type="entry name" value="OS02G0536400 PROTEIN"/>
    <property type="match status" value="1"/>
</dbReference>
<dbReference type="AlphaFoldDB" id="A0AAD2A7D2"/>
<accession>A0AAD2A7D2</accession>
<protein>
    <submittedName>
        <fullName evidence="1">Uncharacterized protein</fullName>
    </submittedName>
</protein>
<proteinExistence type="predicted"/>
<sequence>MTRQQQVTRLKAPLRAAQQEGDREIGFGRDLVCKCNGASILSELVKHVYSENITVAVENESAAATLKVEVEGKKEDLAHRRLKKGAISAENYARRMAQNKEFCIVDNYIRGSSGWEELDKNYP</sequence>
<organism evidence="1 2">
    <name type="scientific">Fraxinus pennsylvanica</name>
    <dbReference type="NCBI Taxonomy" id="56036"/>
    <lineage>
        <taxon>Eukaryota</taxon>
        <taxon>Viridiplantae</taxon>
        <taxon>Streptophyta</taxon>
        <taxon>Embryophyta</taxon>
        <taxon>Tracheophyta</taxon>
        <taxon>Spermatophyta</taxon>
        <taxon>Magnoliopsida</taxon>
        <taxon>eudicotyledons</taxon>
        <taxon>Gunneridae</taxon>
        <taxon>Pentapetalae</taxon>
        <taxon>asterids</taxon>
        <taxon>lamiids</taxon>
        <taxon>Lamiales</taxon>
        <taxon>Oleaceae</taxon>
        <taxon>Oleeae</taxon>
        <taxon>Fraxinus</taxon>
    </lineage>
</organism>
<reference evidence="1" key="1">
    <citation type="submission" date="2023-05" db="EMBL/GenBank/DDBJ databases">
        <authorList>
            <person name="Huff M."/>
        </authorList>
    </citation>
    <scope>NUCLEOTIDE SEQUENCE</scope>
</reference>